<evidence type="ECO:0000256" key="2">
    <source>
        <dbReference type="PROSITE-ProRule" id="PRU00169"/>
    </source>
</evidence>
<sequence>MGEAREGSGAAKVAAATRPDVVLLHLRGPDADSLAALRDVLGSTPATRVLVVVDGADAHTLLPALRAGTTSYVHNRIDPLTIAAAIRGVHSGQTVVVADVDG</sequence>
<protein>
    <recommendedName>
        <fullName evidence="3">Response regulatory domain-containing protein</fullName>
    </recommendedName>
</protein>
<dbReference type="EMBL" id="BOPF01000006">
    <property type="protein sequence ID" value="GIJ45061.1"/>
    <property type="molecule type" value="Genomic_DNA"/>
</dbReference>
<feature type="domain" description="Response regulatory" evidence="3">
    <location>
        <begin position="1"/>
        <end position="90"/>
    </location>
</feature>
<keyword evidence="5" id="KW-1185">Reference proteome</keyword>
<gene>
    <name evidence="4" type="ORF">Val02_19470</name>
</gene>
<evidence type="ECO:0000313" key="5">
    <source>
        <dbReference type="Proteomes" id="UP000619260"/>
    </source>
</evidence>
<evidence type="ECO:0000313" key="4">
    <source>
        <dbReference type="EMBL" id="GIJ45061.1"/>
    </source>
</evidence>
<dbReference type="PROSITE" id="PS50110">
    <property type="entry name" value="RESPONSE_REGULATORY"/>
    <property type="match status" value="1"/>
</dbReference>
<keyword evidence="1" id="KW-0238">DNA-binding</keyword>
<proteinExistence type="predicted"/>
<dbReference type="SUPFAM" id="SSF52172">
    <property type="entry name" value="CheY-like"/>
    <property type="match status" value="1"/>
</dbReference>
<dbReference type="InterPro" id="IPR001789">
    <property type="entry name" value="Sig_transdc_resp-reg_receiver"/>
</dbReference>
<dbReference type="Gene3D" id="3.40.50.2300">
    <property type="match status" value="1"/>
</dbReference>
<name>A0A8J3YH92_9ACTN</name>
<dbReference type="GO" id="GO:0003677">
    <property type="term" value="F:DNA binding"/>
    <property type="evidence" value="ECO:0007669"/>
    <property type="project" value="UniProtKB-KW"/>
</dbReference>
<evidence type="ECO:0000259" key="3">
    <source>
        <dbReference type="PROSITE" id="PS50110"/>
    </source>
</evidence>
<accession>A0A8J3YH92</accession>
<dbReference type="InterPro" id="IPR039420">
    <property type="entry name" value="WalR-like"/>
</dbReference>
<reference evidence="4" key="1">
    <citation type="submission" date="2021-01" db="EMBL/GenBank/DDBJ databases">
        <title>Whole genome shotgun sequence of Virgisporangium aliadipatigenens NBRC 105644.</title>
        <authorList>
            <person name="Komaki H."/>
            <person name="Tamura T."/>
        </authorList>
    </citation>
    <scope>NUCLEOTIDE SEQUENCE</scope>
    <source>
        <strain evidence="4">NBRC 105644</strain>
    </source>
</reference>
<dbReference type="PANTHER" id="PTHR43214:SF43">
    <property type="entry name" value="TWO-COMPONENT RESPONSE REGULATOR"/>
    <property type="match status" value="1"/>
</dbReference>
<dbReference type="AlphaFoldDB" id="A0A8J3YH92"/>
<dbReference type="GO" id="GO:0000160">
    <property type="term" value="P:phosphorelay signal transduction system"/>
    <property type="evidence" value="ECO:0007669"/>
    <property type="project" value="InterPro"/>
</dbReference>
<dbReference type="InterPro" id="IPR011006">
    <property type="entry name" value="CheY-like_superfamily"/>
</dbReference>
<dbReference type="PANTHER" id="PTHR43214">
    <property type="entry name" value="TWO-COMPONENT RESPONSE REGULATOR"/>
    <property type="match status" value="1"/>
</dbReference>
<evidence type="ECO:0000256" key="1">
    <source>
        <dbReference type="ARBA" id="ARBA00023125"/>
    </source>
</evidence>
<comment type="caution">
    <text evidence="4">The sequence shown here is derived from an EMBL/GenBank/DDBJ whole genome shotgun (WGS) entry which is preliminary data.</text>
</comment>
<organism evidence="4 5">
    <name type="scientific">Virgisporangium aliadipatigenens</name>
    <dbReference type="NCBI Taxonomy" id="741659"/>
    <lineage>
        <taxon>Bacteria</taxon>
        <taxon>Bacillati</taxon>
        <taxon>Actinomycetota</taxon>
        <taxon>Actinomycetes</taxon>
        <taxon>Micromonosporales</taxon>
        <taxon>Micromonosporaceae</taxon>
        <taxon>Virgisporangium</taxon>
    </lineage>
</organism>
<comment type="caution">
    <text evidence="2">Lacks conserved residue(s) required for the propagation of feature annotation.</text>
</comment>
<dbReference type="Proteomes" id="UP000619260">
    <property type="component" value="Unassembled WGS sequence"/>
</dbReference>